<reference evidence="2" key="1">
    <citation type="submission" date="2005-09" db="EMBL/GenBank/DDBJ databases">
        <authorList>
            <person name="Mural R.J."/>
            <person name="Li P.W."/>
            <person name="Adams M.D."/>
            <person name="Amanatides P.G."/>
            <person name="Baden-Tillson H."/>
            <person name="Barnstead M."/>
            <person name="Chin S.H."/>
            <person name="Dew I."/>
            <person name="Evans C.A."/>
            <person name="Ferriera S."/>
            <person name="Flanigan M."/>
            <person name="Fosler C."/>
            <person name="Glodek A."/>
            <person name="Gu Z."/>
            <person name="Holt R.A."/>
            <person name="Jennings D."/>
            <person name="Kraft C.L."/>
            <person name="Lu F."/>
            <person name="Nguyen T."/>
            <person name="Nusskern D.R."/>
            <person name="Pfannkoch C.M."/>
            <person name="Sitter C."/>
            <person name="Sutton G.G."/>
            <person name="Venter J.C."/>
            <person name="Wang Z."/>
            <person name="Woodage T."/>
            <person name="Zheng X.H."/>
            <person name="Zhong F."/>
        </authorList>
    </citation>
    <scope>NUCLEOTIDE SEQUENCE [LARGE SCALE GENOMIC DNA]</scope>
    <source>
        <strain>BN</strain>
        <strain evidence="2">Sprague-Dawley</strain>
    </source>
</reference>
<dbReference type="Proteomes" id="UP000234681">
    <property type="component" value="Chromosome 5"/>
</dbReference>
<gene>
    <name evidence="1" type="ORF">rCG_53512</name>
</gene>
<organism evidence="1 2">
    <name type="scientific">Rattus norvegicus</name>
    <name type="common">Rat</name>
    <dbReference type="NCBI Taxonomy" id="10116"/>
    <lineage>
        <taxon>Eukaryota</taxon>
        <taxon>Metazoa</taxon>
        <taxon>Chordata</taxon>
        <taxon>Craniata</taxon>
        <taxon>Vertebrata</taxon>
        <taxon>Euteleostomi</taxon>
        <taxon>Mammalia</taxon>
        <taxon>Eutheria</taxon>
        <taxon>Euarchontoglires</taxon>
        <taxon>Glires</taxon>
        <taxon>Rodentia</taxon>
        <taxon>Myomorpha</taxon>
        <taxon>Muroidea</taxon>
        <taxon>Muridae</taxon>
        <taxon>Murinae</taxon>
        <taxon>Rattus</taxon>
    </lineage>
</organism>
<evidence type="ECO:0000313" key="2">
    <source>
        <dbReference type="Proteomes" id="UP000234681"/>
    </source>
</evidence>
<sequence length="54" mass="6097">MAFWASASEHPCRGFVKQQVFSVSGENFEENLSINSILTLTLIPTHLDHGYLLF</sequence>
<dbReference type="AlphaFoldDB" id="A6JRK1"/>
<dbReference type="EMBL" id="CH473998">
    <property type="protein sequence ID" value="EDL97793.1"/>
    <property type="molecule type" value="Genomic_DNA"/>
</dbReference>
<protein>
    <submittedName>
        <fullName evidence="1">RCG53512</fullName>
    </submittedName>
</protein>
<evidence type="ECO:0000313" key="1">
    <source>
        <dbReference type="EMBL" id="EDL97793.1"/>
    </source>
</evidence>
<proteinExistence type="predicted"/>
<accession>A6JRK1</accession>
<name>A6JRK1_RAT</name>